<dbReference type="Pfam" id="PF03795">
    <property type="entry name" value="YCII"/>
    <property type="match status" value="1"/>
</dbReference>
<dbReference type="InterPro" id="IPR005545">
    <property type="entry name" value="YCII"/>
</dbReference>
<accession>A0A9X4BFS0</accession>
<evidence type="ECO:0000313" key="4">
    <source>
        <dbReference type="Proteomes" id="UP001139971"/>
    </source>
</evidence>
<dbReference type="Gene3D" id="3.30.70.1060">
    <property type="entry name" value="Dimeric alpha+beta barrel"/>
    <property type="match status" value="1"/>
</dbReference>
<dbReference type="AlphaFoldDB" id="A0A9X4BFS0"/>
<evidence type="ECO:0000259" key="2">
    <source>
        <dbReference type="Pfam" id="PF03795"/>
    </source>
</evidence>
<dbReference type="RefSeq" id="WP_263542871.1">
    <property type="nucleotide sequence ID" value="NZ_JAOVZO020000003.1"/>
</dbReference>
<protein>
    <submittedName>
        <fullName evidence="3">YciI family protein</fullName>
    </submittedName>
</protein>
<keyword evidence="4" id="KW-1185">Reference proteome</keyword>
<proteinExistence type="inferred from homology"/>
<dbReference type="PANTHER" id="PTHR35174:SF3">
    <property type="entry name" value="BLL7171 PROTEIN"/>
    <property type="match status" value="1"/>
</dbReference>
<feature type="domain" description="YCII-related" evidence="2">
    <location>
        <begin position="35"/>
        <end position="112"/>
    </location>
</feature>
<dbReference type="EMBL" id="JAOVZO020000003">
    <property type="protein sequence ID" value="MDC8011655.1"/>
    <property type="molecule type" value="Genomic_DNA"/>
</dbReference>
<reference evidence="3" key="1">
    <citation type="submission" date="2023-02" db="EMBL/GenBank/DDBJ databases">
        <title>Tahibacter soli sp. nov. isolated from soil.</title>
        <authorList>
            <person name="Baek J.H."/>
            <person name="Lee J.K."/>
            <person name="Choi D.G."/>
            <person name="Jeon C.O."/>
        </authorList>
    </citation>
    <scope>NUCLEOTIDE SEQUENCE</scope>
    <source>
        <strain evidence="3">BL</strain>
    </source>
</reference>
<dbReference type="SUPFAM" id="SSF54909">
    <property type="entry name" value="Dimeric alpha+beta barrel"/>
    <property type="match status" value="1"/>
</dbReference>
<comment type="similarity">
    <text evidence="1">Belongs to the YciI family.</text>
</comment>
<dbReference type="Proteomes" id="UP001139971">
    <property type="component" value="Unassembled WGS sequence"/>
</dbReference>
<sequence length="135" mass="15303">MTNETPLSEYLVVSRGHWNENLAPEEIQNAIDRFYVWHARLVDEGRMKPGRRLARDGRVVARGGVTDGPFTEAKEIVGGYWFIVARDLDEAARIAAENPCMACGLFYEIRPIEDERASAFVDSSETPSKRRPSFE</sequence>
<evidence type="ECO:0000256" key="1">
    <source>
        <dbReference type="ARBA" id="ARBA00007689"/>
    </source>
</evidence>
<dbReference type="PANTHER" id="PTHR35174">
    <property type="entry name" value="BLL7171 PROTEIN-RELATED"/>
    <property type="match status" value="1"/>
</dbReference>
<organism evidence="3 4">
    <name type="scientific">Tahibacter soli</name>
    <dbReference type="NCBI Taxonomy" id="2983605"/>
    <lineage>
        <taxon>Bacteria</taxon>
        <taxon>Pseudomonadati</taxon>
        <taxon>Pseudomonadota</taxon>
        <taxon>Gammaproteobacteria</taxon>
        <taxon>Lysobacterales</taxon>
        <taxon>Rhodanobacteraceae</taxon>
        <taxon>Tahibacter</taxon>
    </lineage>
</organism>
<dbReference type="InterPro" id="IPR011008">
    <property type="entry name" value="Dimeric_a/b-barrel"/>
</dbReference>
<evidence type="ECO:0000313" key="3">
    <source>
        <dbReference type="EMBL" id="MDC8011655.1"/>
    </source>
</evidence>
<name>A0A9X4BFS0_9GAMM</name>
<comment type="caution">
    <text evidence="3">The sequence shown here is derived from an EMBL/GenBank/DDBJ whole genome shotgun (WGS) entry which is preliminary data.</text>
</comment>
<gene>
    <name evidence="3" type="ORF">OD750_003755</name>
</gene>